<evidence type="ECO:0000313" key="10">
    <source>
        <dbReference type="EMBL" id="TGN20167.1"/>
    </source>
</evidence>
<comment type="function">
    <text evidence="7">Hydrolyzes ribosome-free peptidyl-tRNAs (with 1 or more amino acids incorporated), which drop off the ribosome during protein synthesis, or as a result of ribosome stalling.</text>
</comment>
<dbReference type="EMBL" id="RQHW01000016">
    <property type="protein sequence ID" value="TGN20167.1"/>
    <property type="molecule type" value="Genomic_DNA"/>
</dbReference>
<accession>A0A4R9M347</accession>
<dbReference type="PROSITE" id="PS01196">
    <property type="entry name" value="PEPT_TRNA_HYDROL_2"/>
    <property type="match status" value="1"/>
</dbReference>
<dbReference type="RefSeq" id="WP_135759563.1">
    <property type="nucleotide sequence ID" value="NZ_RQHW01000016.1"/>
</dbReference>
<evidence type="ECO:0000256" key="2">
    <source>
        <dbReference type="ARBA" id="ARBA00022555"/>
    </source>
</evidence>
<feature type="active site" description="Proton acceptor" evidence="7">
    <location>
        <position position="21"/>
    </location>
</feature>
<dbReference type="Gene3D" id="3.40.50.1470">
    <property type="entry name" value="Peptidyl-tRNA hydrolase"/>
    <property type="match status" value="1"/>
</dbReference>
<evidence type="ECO:0000256" key="5">
    <source>
        <dbReference type="ARBA" id="ARBA00038063"/>
    </source>
</evidence>
<dbReference type="Proteomes" id="UP000298058">
    <property type="component" value="Unassembled WGS sequence"/>
</dbReference>
<evidence type="ECO:0000256" key="6">
    <source>
        <dbReference type="ARBA" id="ARBA00050038"/>
    </source>
</evidence>
<protein>
    <recommendedName>
        <fullName evidence="6 7">Peptidyl-tRNA hydrolase</fullName>
        <shortName evidence="7">Pth</shortName>
        <ecNumber evidence="1 7">3.1.1.29</ecNumber>
    </recommendedName>
</protein>
<comment type="catalytic activity">
    <reaction evidence="7 8">
        <text>an N-acyl-L-alpha-aminoacyl-tRNA + H2O = an N-acyl-L-amino acid + a tRNA + H(+)</text>
        <dbReference type="Rhea" id="RHEA:54448"/>
        <dbReference type="Rhea" id="RHEA-COMP:10123"/>
        <dbReference type="Rhea" id="RHEA-COMP:13883"/>
        <dbReference type="ChEBI" id="CHEBI:15377"/>
        <dbReference type="ChEBI" id="CHEBI:15378"/>
        <dbReference type="ChEBI" id="CHEBI:59874"/>
        <dbReference type="ChEBI" id="CHEBI:78442"/>
        <dbReference type="ChEBI" id="CHEBI:138191"/>
        <dbReference type="EC" id="3.1.1.29"/>
    </reaction>
</comment>
<dbReference type="GO" id="GO:0006515">
    <property type="term" value="P:protein quality control for misfolded or incompletely synthesized proteins"/>
    <property type="evidence" value="ECO:0007669"/>
    <property type="project" value="UniProtKB-UniRule"/>
</dbReference>
<comment type="caution">
    <text evidence="10">The sequence shown here is derived from an EMBL/GenBank/DDBJ whole genome shotgun (WGS) entry which is preliminary data.</text>
</comment>
<evidence type="ECO:0000256" key="9">
    <source>
        <dbReference type="RuleBase" id="RU004320"/>
    </source>
</evidence>
<dbReference type="PROSITE" id="PS01195">
    <property type="entry name" value="PEPT_TRNA_HYDROL_1"/>
    <property type="match status" value="1"/>
</dbReference>
<evidence type="ECO:0000256" key="8">
    <source>
        <dbReference type="RuleBase" id="RU000673"/>
    </source>
</evidence>
<evidence type="ECO:0000313" key="11">
    <source>
        <dbReference type="Proteomes" id="UP000298058"/>
    </source>
</evidence>
<organism evidence="10 11">
    <name type="scientific">Leptospira idonii</name>
    <dbReference type="NCBI Taxonomy" id="1193500"/>
    <lineage>
        <taxon>Bacteria</taxon>
        <taxon>Pseudomonadati</taxon>
        <taxon>Spirochaetota</taxon>
        <taxon>Spirochaetia</taxon>
        <taxon>Leptospirales</taxon>
        <taxon>Leptospiraceae</taxon>
        <taxon>Leptospira</taxon>
    </lineage>
</organism>
<dbReference type="PANTHER" id="PTHR17224">
    <property type="entry name" value="PEPTIDYL-TRNA HYDROLASE"/>
    <property type="match status" value="1"/>
</dbReference>
<dbReference type="GO" id="GO:0072344">
    <property type="term" value="P:rescue of stalled ribosome"/>
    <property type="evidence" value="ECO:0007669"/>
    <property type="project" value="UniProtKB-UniRule"/>
</dbReference>
<dbReference type="PANTHER" id="PTHR17224:SF1">
    <property type="entry name" value="PEPTIDYL-TRNA HYDROLASE"/>
    <property type="match status" value="1"/>
</dbReference>
<dbReference type="GO" id="GO:0005737">
    <property type="term" value="C:cytoplasm"/>
    <property type="evidence" value="ECO:0007669"/>
    <property type="project" value="UniProtKB-SubCell"/>
</dbReference>
<comment type="similarity">
    <text evidence="5 7 9">Belongs to the PTH family.</text>
</comment>
<keyword evidence="3 7" id="KW-0378">Hydrolase</keyword>
<keyword evidence="4 7" id="KW-0694">RNA-binding</keyword>
<dbReference type="InterPro" id="IPR036416">
    <property type="entry name" value="Pept_tRNA_hydro_sf"/>
</dbReference>
<dbReference type="FunFam" id="3.40.50.1470:FF:000001">
    <property type="entry name" value="Peptidyl-tRNA hydrolase"/>
    <property type="match status" value="1"/>
</dbReference>
<evidence type="ECO:0000256" key="3">
    <source>
        <dbReference type="ARBA" id="ARBA00022801"/>
    </source>
</evidence>
<comment type="subunit">
    <text evidence="7">Monomer.</text>
</comment>
<keyword evidence="2 7" id="KW-0820">tRNA-binding</keyword>
<feature type="binding site" evidence="7">
    <location>
        <position position="113"/>
    </location>
    <ligand>
        <name>tRNA</name>
        <dbReference type="ChEBI" id="CHEBI:17843"/>
    </ligand>
</feature>
<dbReference type="CDD" id="cd00462">
    <property type="entry name" value="PTH"/>
    <property type="match status" value="1"/>
</dbReference>
<dbReference type="OrthoDB" id="9800507at2"/>
<evidence type="ECO:0000256" key="1">
    <source>
        <dbReference type="ARBA" id="ARBA00013260"/>
    </source>
</evidence>
<dbReference type="GO" id="GO:0004045">
    <property type="term" value="F:peptidyl-tRNA hydrolase activity"/>
    <property type="evidence" value="ECO:0007669"/>
    <property type="project" value="UniProtKB-UniRule"/>
</dbReference>
<evidence type="ECO:0000256" key="4">
    <source>
        <dbReference type="ARBA" id="ARBA00022884"/>
    </source>
</evidence>
<feature type="site" description="Discriminates between blocked and unblocked aminoacyl-tRNA" evidence="7">
    <location>
        <position position="11"/>
    </location>
</feature>
<feature type="site" description="Stabilizes the basic form of H active site to accept a proton" evidence="7">
    <location>
        <position position="92"/>
    </location>
</feature>
<evidence type="ECO:0000256" key="7">
    <source>
        <dbReference type="HAMAP-Rule" id="MF_00083"/>
    </source>
</evidence>
<gene>
    <name evidence="7" type="primary">pth</name>
    <name evidence="10" type="ORF">EHS15_05610</name>
</gene>
<keyword evidence="7" id="KW-0963">Cytoplasm</keyword>
<dbReference type="NCBIfam" id="TIGR00447">
    <property type="entry name" value="pth"/>
    <property type="match status" value="1"/>
</dbReference>
<dbReference type="Pfam" id="PF01195">
    <property type="entry name" value="Pept_tRNA_hydro"/>
    <property type="match status" value="1"/>
</dbReference>
<dbReference type="GO" id="GO:0000049">
    <property type="term" value="F:tRNA binding"/>
    <property type="evidence" value="ECO:0007669"/>
    <property type="project" value="UniProtKB-UniRule"/>
</dbReference>
<comment type="function">
    <text evidence="7">Catalyzes the release of premature peptidyl moieties from peptidyl-tRNA molecules trapped in stalled 50S ribosomal subunits, and thus maintains levels of free tRNAs and 50S ribosomes.</text>
</comment>
<reference evidence="10" key="1">
    <citation type="journal article" date="2019" name="PLoS Negl. Trop. Dis.">
        <title>Revisiting the worldwide diversity of Leptospira species in the environment.</title>
        <authorList>
            <person name="Vincent A.T."/>
            <person name="Schiettekatte O."/>
            <person name="Bourhy P."/>
            <person name="Veyrier F.J."/>
            <person name="Picardeau M."/>
        </authorList>
    </citation>
    <scope>NUCLEOTIDE SEQUENCE [LARGE SCALE GENOMIC DNA]</scope>
    <source>
        <strain evidence="10">201300427</strain>
    </source>
</reference>
<keyword evidence="11" id="KW-1185">Reference proteome</keyword>
<proteinExistence type="inferred from homology"/>
<dbReference type="AlphaFoldDB" id="A0A4R9M347"/>
<dbReference type="InterPro" id="IPR018171">
    <property type="entry name" value="Pept_tRNA_hydro_CS"/>
</dbReference>
<feature type="binding site" evidence="7">
    <location>
        <position position="67"/>
    </location>
    <ligand>
        <name>tRNA</name>
        <dbReference type="ChEBI" id="CHEBI:17843"/>
    </ligand>
</feature>
<dbReference type="EC" id="3.1.1.29" evidence="1 7"/>
<sequence>MHHLLLVGLGNPGDKYKFNRHNIGFIVLDEFAKMKNLSWKESKKFAETSHSGEGYKLHIVKPLEYMNLSGKAVQNFCQSFKIPASQVLVVQDEIDLPFGKLKNKIGGGTAGHNGLKDIVEKIGSDFHRLRFGVGRPEKGGIEVIDFVLQNFNSEEKAALPSLVKESIGKIEDWISVSVTALNQQKG</sequence>
<dbReference type="InterPro" id="IPR001328">
    <property type="entry name" value="Pept_tRNA_hydro"/>
</dbReference>
<dbReference type="SUPFAM" id="SSF53178">
    <property type="entry name" value="Peptidyl-tRNA hydrolase-like"/>
    <property type="match status" value="1"/>
</dbReference>
<name>A0A4R9M347_9LEPT</name>
<feature type="binding site" evidence="7">
    <location>
        <position position="16"/>
    </location>
    <ligand>
        <name>tRNA</name>
        <dbReference type="ChEBI" id="CHEBI:17843"/>
    </ligand>
</feature>
<dbReference type="HAMAP" id="MF_00083">
    <property type="entry name" value="Pept_tRNA_hydro_bact"/>
    <property type="match status" value="1"/>
</dbReference>
<feature type="binding site" evidence="7">
    <location>
        <position position="65"/>
    </location>
    <ligand>
        <name>tRNA</name>
        <dbReference type="ChEBI" id="CHEBI:17843"/>
    </ligand>
</feature>
<comment type="subcellular location">
    <subcellularLocation>
        <location evidence="7">Cytoplasm</location>
    </subcellularLocation>
</comment>